<name>A0A9W4XZ90_9PLEO</name>
<evidence type="ECO:0000256" key="1">
    <source>
        <dbReference type="SAM" id="Phobius"/>
    </source>
</evidence>
<organism evidence="2 3">
    <name type="scientific">Periconia digitata</name>
    <dbReference type="NCBI Taxonomy" id="1303443"/>
    <lineage>
        <taxon>Eukaryota</taxon>
        <taxon>Fungi</taxon>
        <taxon>Dikarya</taxon>
        <taxon>Ascomycota</taxon>
        <taxon>Pezizomycotina</taxon>
        <taxon>Dothideomycetes</taxon>
        <taxon>Pleosporomycetidae</taxon>
        <taxon>Pleosporales</taxon>
        <taxon>Massarineae</taxon>
        <taxon>Periconiaceae</taxon>
        <taxon>Periconia</taxon>
    </lineage>
</organism>
<protein>
    <submittedName>
        <fullName evidence="2">Uncharacterized protein</fullName>
    </submittedName>
</protein>
<accession>A0A9W4XZ90</accession>
<evidence type="ECO:0000313" key="2">
    <source>
        <dbReference type="EMBL" id="CAI6341737.1"/>
    </source>
</evidence>
<sequence length="49" mass="5547">MVKLTIRYCRDIFSGNMCINNAFLCLSLCFPNIYFAASFHSFAFAQAGQ</sequence>
<keyword evidence="1" id="KW-0472">Membrane</keyword>
<reference evidence="2" key="1">
    <citation type="submission" date="2023-01" db="EMBL/GenBank/DDBJ databases">
        <authorList>
            <person name="Van Ghelder C."/>
            <person name="Rancurel C."/>
        </authorList>
    </citation>
    <scope>NUCLEOTIDE SEQUENCE</scope>
    <source>
        <strain evidence="2">CNCM I-4278</strain>
    </source>
</reference>
<keyword evidence="1" id="KW-0812">Transmembrane</keyword>
<feature type="transmembrane region" description="Helical" evidence="1">
    <location>
        <begin position="21"/>
        <end position="45"/>
    </location>
</feature>
<dbReference type="Proteomes" id="UP001152607">
    <property type="component" value="Unassembled WGS sequence"/>
</dbReference>
<dbReference type="EMBL" id="CAOQHR010000012">
    <property type="protein sequence ID" value="CAI6341737.1"/>
    <property type="molecule type" value="Genomic_DNA"/>
</dbReference>
<dbReference type="AlphaFoldDB" id="A0A9W4XZ90"/>
<proteinExistence type="predicted"/>
<gene>
    <name evidence="2" type="ORF">PDIGIT_LOCUS14937</name>
</gene>
<keyword evidence="3" id="KW-1185">Reference proteome</keyword>
<keyword evidence="1" id="KW-1133">Transmembrane helix</keyword>
<comment type="caution">
    <text evidence="2">The sequence shown here is derived from an EMBL/GenBank/DDBJ whole genome shotgun (WGS) entry which is preliminary data.</text>
</comment>
<evidence type="ECO:0000313" key="3">
    <source>
        <dbReference type="Proteomes" id="UP001152607"/>
    </source>
</evidence>